<evidence type="ECO:0000313" key="6">
    <source>
        <dbReference type="Proteomes" id="UP001597326"/>
    </source>
</evidence>
<feature type="domain" description="FAD-dependent oxidoreductase 2 FAD-binding" evidence="3">
    <location>
        <begin position="66"/>
        <end position="486"/>
    </location>
</feature>
<reference evidence="6" key="1">
    <citation type="journal article" date="2019" name="Int. J. Syst. Evol. Microbiol.">
        <title>The Global Catalogue of Microorganisms (GCM) 10K type strain sequencing project: providing services to taxonomists for standard genome sequencing and annotation.</title>
        <authorList>
            <consortium name="The Broad Institute Genomics Platform"/>
            <consortium name="The Broad Institute Genome Sequencing Center for Infectious Disease"/>
            <person name="Wu L."/>
            <person name="Ma J."/>
        </authorList>
    </citation>
    <scope>NUCLEOTIDE SEQUENCE [LARGE SCALE GENOMIC DNA]</scope>
    <source>
        <strain evidence="6">CAIM 431</strain>
    </source>
</reference>
<dbReference type="PANTHER" id="PTHR11632:SF53">
    <property type="entry name" value="SUCCINATE DEHYDROGENASE FLAVOPROTEIN SUBUNIT"/>
    <property type="match status" value="1"/>
</dbReference>
<dbReference type="InterPro" id="IPR036188">
    <property type="entry name" value="FAD/NAD-bd_sf"/>
</dbReference>
<keyword evidence="1" id="KW-0285">Flavoprotein</keyword>
<gene>
    <name evidence="5" type="ORF">ACFSCS_11580</name>
</gene>
<dbReference type="Proteomes" id="UP001597326">
    <property type="component" value="Unassembled WGS sequence"/>
</dbReference>
<keyword evidence="6" id="KW-1185">Reference proteome</keyword>
<dbReference type="SUPFAM" id="SSF46977">
    <property type="entry name" value="Succinate dehydrogenase/fumarate reductase flavoprotein C-terminal domain"/>
    <property type="match status" value="1"/>
</dbReference>
<accession>A0ABW4RWV0</accession>
<dbReference type="RefSeq" id="WP_343875290.1">
    <property type="nucleotide sequence ID" value="NZ_BAAAIX010000029.1"/>
</dbReference>
<dbReference type="InterPro" id="IPR015939">
    <property type="entry name" value="Fum_Rdtase/Succ_DH_flav-like_C"/>
</dbReference>
<sequence length="683" mass="75743">MTPAAAPSVESGAPAPAAVAEGEYWNVGEDFGDTKAPTNVPIDKVWSERKFTAKLVNPANRRKLKVIIVGTGLAGGAAAATLGEAGYHVENFCYQDSPRRAHSIAAQGGINAAKNYRNDNDSTHRLFYDTVKGGDYRSRETNVYRLAEVSANIIDQCVAQGVPFAREYGGLLDTRSFGGVQVQRTFYARGQTGQQLLIGAYQALERQVAAGTVHMHTRHEMIELITVDGMARGIVTRDMVTGKIEAWTADAVVLATGGYGNVFFLSTNAMGCNVTASWRAHRKGAYFANPCYTQIHPTCIPVHGETQSKLTLMSESLRNDGRIWVPKRAEDCDKDPRQIPEEDRDYYLERIYPAFGNLVPRDIASRQAKNMCDEGRGVGPAVREIDPDTGQERMVRRGVYLDFSDAINRLGQKAVEAKYGNLFDMYKQITADDPYQVPMRIYPAVHYTMGGLWVDYDLMSTITGLYVTGEANFSDHGANRLGASALMQGLADGYFVLPNTINDYLADAAKRPQVGLDHPAVVEAVDAATNRINTLLSINGSRTVDSFHKELGNIMWEYCGMDRREEGLKTAIEKIRALRAEFWRDVKVTGVNEDFNQTLERAGRLADFLELGELMCVDALHRRESCGGHFRGESQTEEGEALRHDDEFAYVGAWEWTGEGNKPTLHKEPLVYKAIELKQRSYK</sequence>
<dbReference type="InterPro" id="IPR003953">
    <property type="entry name" value="FAD-dep_OxRdtase_2_FAD-bd"/>
</dbReference>
<dbReference type="Gene3D" id="1.20.58.100">
    <property type="entry name" value="Fumarate reductase/succinate dehydrogenase flavoprotein-like, C-terminal domain"/>
    <property type="match status" value="1"/>
</dbReference>
<dbReference type="Pfam" id="PF00890">
    <property type="entry name" value="FAD_binding_2"/>
    <property type="match status" value="1"/>
</dbReference>
<dbReference type="InterPro" id="IPR030664">
    <property type="entry name" value="SdhA/FrdA/AprA"/>
</dbReference>
<dbReference type="SUPFAM" id="SSF51905">
    <property type="entry name" value="FAD/NAD(P)-binding domain"/>
    <property type="match status" value="1"/>
</dbReference>
<proteinExistence type="predicted"/>
<dbReference type="PANTHER" id="PTHR11632">
    <property type="entry name" value="SUCCINATE DEHYDROGENASE 2 FLAVOPROTEIN SUBUNIT"/>
    <property type="match status" value="1"/>
</dbReference>
<evidence type="ECO:0000256" key="2">
    <source>
        <dbReference type="ARBA" id="ARBA00023002"/>
    </source>
</evidence>
<dbReference type="InterPro" id="IPR027477">
    <property type="entry name" value="Succ_DH/fumarate_Rdtase_cat_sf"/>
</dbReference>
<name>A0ABW4RWV0_9ACTN</name>
<dbReference type="NCBIfam" id="TIGR01811">
    <property type="entry name" value="sdhA_Bsu"/>
    <property type="match status" value="1"/>
</dbReference>
<dbReference type="Gene3D" id="3.50.50.60">
    <property type="entry name" value="FAD/NAD(P)-binding domain"/>
    <property type="match status" value="1"/>
</dbReference>
<dbReference type="InterPro" id="IPR037099">
    <property type="entry name" value="Fum_R/Succ_DH_flav-like_C_sf"/>
</dbReference>
<protein>
    <submittedName>
        <fullName evidence="5">Fumarate reductase/succinate dehydrogenase flavoprotein subunit</fullName>
    </submittedName>
</protein>
<comment type="caution">
    <text evidence="5">The sequence shown here is derived from an EMBL/GenBank/DDBJ whole genome shotgun (WGS) entry which is preliminary data.</text>
</comment>
<dbReference type="EMBL" id="JBHUFZ010000027">
    <property type="protein sequence ID" value="MFD1890816.1"/>
    <property type="molecule type" value="Genomic_DNA"/>
</dbReference>
<dbReference type="SUPFAM" id="SSF56425">
    <property type="entry name" value="Succinate dehydrogenase/fumarate reductase flavoprotein, catalytic domain"/>
    <property type="match status" value="1"/>
</dbReference>
<organism evidence="5 6">
    <name type="scientific">Luteococcus peritonei</name>
    <dbReference type="NCBI Taxonomy" id="88874"/>
    <lineage>
        <taxon>Bacteria</taxon>
        <taxon>Bacillati</taxon>
        <taxon>Actinomycetota</taxon>
        <taxon>Actinomycetes</taxon>
        <taxon>Propionibacteriales</taxon>
        <taxon>Propionibacteriaceae</taxon>
        <taxon>Luteococcus</taxon>
    </lineage>
</organism>
<dbReference type="NCBIfam" id="NF005749">
    <property type="entry name" value="PRK07573.1"/>
    <property type="match status" value="1"/>
</dbReference>
<evidence type="ECO:0000259" key="4">
    <source>
        <dbReference type="Pfam" id="PF02910"/>
    </source>
</evidence>
<evidence type="ECO:0000313" key="5">
    <source>
        <dbReference type="EMBL" id="MFD1890816.1"/>
    </source>
</evidence>
<keyword evidence="2" id="KW-0560">Oxidoreductase</keyword>
<dbReference type="Gene3D" id="3.90.700.10">
    <property type="entry name" value="Succinate dehydrogenase/fumarate reductase flavoprotein, catalytic domain"/>
    <property type="match status" value="1"/>
</dbReference>
<evidence type="ECO:0000256" key="1">
    <source>
        <dbReference type="ARBA" id="ARBA00022630"/>
    </source>
</evidence>
<feature type="domain" description="Fumarate reductase/succinate dehydrogenase flavoprotein-like C-terminal" evidence="4">
    <location>
        <begin position="548"/>
        <end position="682"/>
    </location>
</feature>
<evidence type="ECO:0000259" key="3">
    <source>
        <dbReference type="Pfam" id="PF00890"/>
    </source>
</evidence>
<dbReference type="InterPro" id="IPR011280">
    <property type="entry name" value="Succ_DH/Fum_Rdt_flav_su"/>
</dbReference>
<dbReference type="Pfam" id="PF02910">
    <property type="entry name" value="Succ_DH_flav_C"/>
    <property type="match status" value="1"/>
</dbReference>